<evidence type="ECO:0000313" key="4">
    <source>
        <dbReference type="EMBL" id="OZC02519.1"/>
    </source>
</evidence>
<dbReference type="PANTHER" id="PTHR11934:SF0">
    <property type="entry name" value="RIBOSE-5-PHOSPHATE ISOMERASE"/>
    <property type="match status" value="1"/>
</dbReference>
<evidence type="ECO:0000256" key="3">
    <source>
        <dbReference type="HAMAP-Rule" id="MF_00170"/>
    </source>
</evidence>
<comment type="catalytic activity">
    <reaction evidence="1 3">
        <text>aldehydo-D-ribose 5-phosphate = D-ribulose 5-phosphate</text>
        <dbReference type="Rhea" id="RHEA:14657"/>
        <dbReference type="ChEBI" id="CHEBI:58121"/>
        <dbReference type="ChEBI" id="CHEBI:58273"/>
        <dbReference type="EC" id="5.3.1.6"/>
    </reaction>
</comment>
<reference evidence="4 5" key="1">
    <citation type="submission" date="2016-11" db="EMBL/GenBank/DDBJ databases">
        <title>Study of marine rhodopsin-containing bacteria.</title>
        <authorList>
            <person name="Yoshizawa S."/>
            <person name="Kumagai Y."/>
            <person name="Kogure K."/>
        </authorList>
    </citation>
    <scope>NUCLEOTIDE SEQUENCE [LARGE SCALE GENOMIC DNA]</scope>
    <source>
        <strain evidence="4 5">SG-29</strain>
    </source>
</reference>
<dbReference type="EMBL" id="MQWB01000001">
    <property type="protein sequence ID" value="OZC02519.1"/>
    <property type="molecule type" value="Genomic_DNA"/>
</dbReference>
<keyword evidence="2 3" id="KW-0413">Isomerase</keyword>
<comment type="subunit">
    <text evidence="3">Homodimer.</text>
</comment>
<name>A0A259TXP3_9BACT</name>
<comment type="caution">
    <text evidence="4">The sequence shown here is derived from an EMBL/GenBank/DDBJ whole genome shotgun (WGS) entry which is preliminary data.</text>
</comment>
<dbReference type="GO" id="GO:0005829">
    <property type="term" value="C:cytosol"/>
    <property type="evidence" value="ECO:0007669"/>
    <property type="project" value="TreeGrafter"/>
</dbReference>
<dbReference type="PANTHER" id="PTHR11934">
    <property type="entry name" value="RIBOSE-5-PHOSPHATE ISOMERASE"/>
    <property type="match status" value="1"/>
</dbReference>
<dbReference type="GO" id="GO:0004751">
    <property type="term" value="F:ribose-5-phosphate isomerase activity"/>
    <property type="evidence" value="ECO:0007669"/>
    <property type="project" value="UniProtKB-UniRule"/>
</dbReference>
<feature type="binding site" evidence="3">
    <location>
        <begin position="111"/>
        <end position="114"/>
    </location>
    <ligand>
        <name>substrate</name>
    </ligand>
</feature>
<dbReference type="InterPro" id="IPR004788">
    <property type="entry name" value="Ribose5P_isomerase_type_A"/>
</dbReference>
<dbReference type="FunFam" id="3.40.50.1360:FF:000001">
    <property type="entry name" value="Ribose-5-phosphate isomerase A"/>
    <property type="match status" value="1"/>
</dbReference>
<dbReference type="CDD" id="cd01398">
    <property type="entry name" value="RPI_A"/>
    <property type="match status" value="1"/>
</dbReference>
<sequence length="247" mass="25596">MDNAKTDANAAKRAAGEAAAALVESGMRLGLGTGSTTAYAIEALGRRVREEGLDIAGVPTSFAAERLARQHGVPLLSLDDLGLDTIAPEAHALDLAMDGADEVSPSFDLTKGRGAAQVREKVVAALAARFVVLIDPSKDVDRLGSRMPIPVEVLPMAEPAVSRSLRGLGAEPTLRMGQSKDGPVVTDQGLWVLDAHFADGIADPEPLATAIDGLPGVLGHGLFIGMTSDVLVGLPDGSVEHRTREEA</sequence>
<dbReference type="GO" id="GO:0006014">
    <property type="term" value="P:D-ribose metabolic process"/>
    <property type="evidence" value="ECO:0007669"/>
    <property type="project" value="TreeGrafter"/>
</dbReference>
<evidence type="ECO:0000256" key="1">
    <source>
        <dbReference type="ARBA" id="ARBA00001713"/>
    </source>
</evidence>
<comment type="function">
    <text evidence="3">Catalyzes the reversible conversion of ribose-5-phosphate to ribulose 5-phosphate.</text>
</comment>
<dbReference type="NCBIfam" id="NF001924">
    <property type="entry name" value="PRK00702.1"/>
    <property type="match status" value="1"/>
</dbReference>
<keyword evidence="5" id="KW-1185">Reference proteome</keyword>
<dbReference type="Proteomes" id="UP000216446">
    <property type="component" value="Unassembled WGS sequence"/>
</dbReference>
<gene>
    <name evidence="3" type="primary">rpiA</name>
    <name evidence="4" type="ORF">BSZ36_05735</name>
</gene>
<dbReference type="InParanoid" id="A0A259TXP3"/>
<dbReference type="InterPro" id="IPR020672">
    <property type="entry name" value="Ribose5P_isomerase_typA_subgr"/>
</dbReference>
<comment type="similarity">
    <text evidence="3">Belongs to the ribose 5-phosphate isomerase family.</text>
</comment>
<dbReference type="InterPro" id="IPR037171">
    <property type="entry name" value="NagB/RpiA_transferase-like"/>
</dbReference>
<dbReference type="Pfam" id="PF06026">
    <property type="entry name" value="Rib_5-P_isom_A"/>
    <property type="match status" value="1"/>
</dbReference>
<organism evidence="4 5">
    <name type="scientific">Rubricoccus marinus</name>
    <dbReference type="NCBI Taxonomy" id="716817"/>
    <lineage>
        <taxon>Bacteria</taxon>
        <taxon>Pseudomonadati</taxon>
        <taxon>Rhodothermota</taxon>
        <taxon>Rhodothermia</taxon>
        <taxon>Rhodothermales</taxon>
        <taxon>Rubricoccaceae</taxon>
        <taxon>Rubricoccus</taxon>
    </lineage>
</organism>
<accession>A0A259TXP3</accession>
<dbReference type="Gene3D" id="3.40.50.1360">
    <property type="match status" value="1"/>
</dbReference>
<dbReference type="UniPathway" id="UPA00115">
    <property type="reaction ID" value="UER00412"/>
</dbReference>
<dbReference type="HAMAP" id="MF_00170">
    <property type="entry name" value="Rib_5P_isom_A"/>
    <property type="match status" value="1"/>
</dbReference>
<proteinExistence type="inferred from homology"/>
<evidence type="ECO:0000256" key="2">
    <source>
        <dbReference type="ARBA" id="ARBA00023235"/>
    </source>
</evidence>
<feature type="binding site" evidence="3">
    <location>
        <position position="138"/>
    </location>
    <ligand>
        <name>substrate</name>
    </ligand>
</feature>
<dbReference type="NCBIfam" id="TIGR00021">
    <property type="entry name" value="rpiA"/>
    <property type="match status" value="1"/>
</dbReference>
<dbReference type="OrthoDB" id="5870696at2"/>
<protein>
    <recommendedName>
        <fullName evidence="3">Ribose-5-phosphate isomerase A</fullName>
        <ecNumber evidence="3">5.3.1.6</ecNumber>
    </recommendedName>
    <alternativeName>
        <fullName evidence="3">Phosphoriboisomerase A</fullName>
        <shortName evidence="3">PRI</shortName>
    </alternativeName>
</protein>
<evidence type="ECO:0000313" key="5">
    <source>
        <dbReference type="Proteomes" id="UP000216446"/>
    </source>
</evidence>
<dbReference type="SUPFAM" id="SSF75445">
    <property type="entry name" value="D-ribose-5-phosphate isomerase (RpiA), lid domain"/>
    <property type="match status" value="1"/>
</dbReference>
<dbReference type="EC" id="5.3.1.6" evidence="3"/>
<comment type="pathway">
    <text evidence="3">Carbohydrate degradation; pentose phosphate pathway; D-ribose 5-phosphate from D-ribulose 5-phosphate (non-oxidative stage): step 1/1.</text>
</comment>
<feature type="binding site" evidence="3">
    <location>
        <begin position="33"/>
        <end position="36"/>
    </location>
    <ligand>
        <name>substrate</name>
    </ligand>
</feature>
<dbReference type="SUPFAM" id="SSF100950">
    <property type="entry name" value="NagB/RpiA/CoA transferase-like"/>
    <property type="match status" value="1"/>
</dbReference>
<dbReference type="GO" id="GO:0009052">
    <property type="term" value="P:pentose-phosphate shunt, non-oxidative branch"/>
    <property type="evidence" value="ECO:0007669"/>
    <property type="project" value="UniProtKB-UniRule"/>
</dbReference>
<dbReference type="RefSeq" id="WP_094546863.1">
    <property type="nucleotide sequence ID" value="NZ_MQWB01000001.1"/>
</dbReference>
<dbReference type="Gene3D" id="3.30.70.260">
    <property type="match status" value="1"/>
</dbReference>
<feature type="active site" description="Proton acceptor" evidence="3">
    <location>
        <position position="120"/>
    </location>
</feature>
<dbReference type="FunCoup" id="A0A259TXP3">
    <property type="interactions" value="396"/>
</dbReference>
<feature type="binding site" evidence="3">
    <location>
        <begin position="98"/>
        <end position="101"/>
    </location>
    <ligand>
        <name>substrate</name>
    </ligand>
</feature>
<dbReference type="AlphaFoldDB" id="A0A259TXP3"/>